<keyword evidence="2" id="KW-0378">Hydrolase</keyword>
<dbReference type="PANTHER" id="PTHR23422:SF9">
    <property type="entry name" value="ZN-DEPENDENT HYDROLASE"/>
    <property type="match status" value="1"/>
</dbReference>
<gene>
    <name evidence="3" type="ORF">WM2015_1624</name>
</gene>
<dbReference type="Proteomes" id="UP000066624">
    <property type="component" value="Chromosome"/>
</dbReference>
<evidence type="ECO:0000256" key="2">
    <source>
        <dbReference type="ARBA" id="ARBA00022801"/>
    </source>
</evidence>
<name>A0A0K0XWB3_9GAMM</name>
<sequence length="620" mass="68107">MLPTPVAGRMSFSEARQTVNYAVLSGAMQISTIVEPGSARPGLSHIGARCMKSMILILLASSLALALAACGDATEPASQGSEGEASPPTVAAVAADDAPSVETAAEALAPVRPGIYSSFRLDPPVDRLSENEQRMVGLLIDAAAIMDALFWKQAFGDPVVFLAGIDDPDARRFAEINYGPWDRLAGNQPFLPGFGPKPAGANYYPADMSDEEFEAFEDPAKLDLYTLIRRDEAGDLEVVPYHEAYAEELEQAAALLRQAAELSDSEGFADYLRLRAEALVSDDYQPSDMAWMDVRDNNVEIIIGAIETYEDQRYGAKAGYEAYVMLKDHDWSQRLSRYAALLPALQEGLPVPEAYRAESPGTDSDLNAYDMVYYAGHSNAGSKTIAVNLPNDEEVQLARGTRRLQLKNAMRAKFDAILEPLAEVLIAEDQRRHIQFDAFFGNTMFHEVAHGLGIKNTINGQGTVREALREHASPHEEGKADVLGLYMVRELLEQGEMEGEVMDYYVTFLAGIFRSVRFGAASAHGRANMMRFNYFADFGAFERDENGHYRVIEERFSEAVDALSRDILVMQGDGDYERAGRMLEELGRIGPQLQADLDRIDAAGIPVDVVFEQGHEVVGF</sequence>
<dbReference type="GO" id="GO:0005737">
    <property type="term" value="C:cytoplasm"/>
    <property type="evidence" value="ECO:0007669"/>
    <property type="project" value="TreeGrafter"/>
</dbReference>
<dbReference type="InterPro" id="IPR039461">
    <property type="entry name" value="Peptidase_M49"/>
</dbReference>
<organism evidence="3 4">
    <name type="scientific">Wenzhouxiangella marina</name>
    <dbReference type="NCBI Taxonomy" id="1579979"/>
    <lineage>
        <taxon>Bacteria</taxon>
        <taxon>Pseudomonadati</taxon>
        <taxon>Pseudomonadota</taxon>
        <taxon>Gammaproteobacteria</taxon>
        <taxon>Chromatiales</taxon>
        <taxon>Wenzhouxiangellaceae</taxon>
        <taxon>Wenzhouxiangella</taxon>
    </lineage>
</organism>
<keyword evidence="1" id="KW-0479">Metal-binding</keyword>
<dbReference type="AlphaFoldDB" id="A0A0K0XWB3"/>
<dbReference type="EMBL" id="CP012154">
    <property type="protein sequence ID" value="AKS41994.1"/>
    <property type="molecule type" value="Genomic_DNA"/>
</dbReference>
<dbReference type="PATRIC" id="fig|1579979.3.peg.1664"/>
<accession>A0A0K0XWB3</accession>
<protein>
    <submittedName>
        <fullName evidence="3">Peptidase family M49</fullName>
    </submittedName>
</protein>
<proteinExistence type="predicted"/>
<evidence type="ECO:0000313" key="3">
    <source>
        <dbReference type="EMBL" id="AKS41994.1"/>
    </source>
</evidence>
<dbReference type="Pfam" id="PF03571">
    <property type="entry name" value="Peptidase_M49"/>
    <property type="match status" value="1"/>
</dbReference>
<keyword evidence="4" id="KW-1185">Reference proteome</keyword>
<dbReference type="GO" id="GO:0046872">
    <property type="term" value="F:metal ion binding"/>
    <property type="evidence" value="ECO:0007669"/>
    <property type="project" value="UniProtKB-KW"/>
</dbReference>
<dbReference type="STRING" id="1579979.WM2015_1624"/>
<dbReference type="GO" id="GO:0008239">
    <property type="term" value="F:dipeptidyl-peptidase activity"/>
    <property type="evidence" value="ECO:0007669"/>
    <property type="project" value="TreeGrafter"/>
</dbReference>
<reference evidence="3 4" key="1">
    <citation type="submission" date="2015-07" db="EMBL/GenBank/DDBJ databases">
        <authorList>
            <person name="Noorani M."/>
        </authorList>
    </citation>
    <scope>NUCLEOTIDE SEQUENCE [LARGE SCALE GENOMIC DNA]</scope>
    <source>
        <strain evidence="3 4">KCTC 42284</strain>
    </source>
</reference>
<dbReference type="KEGG" id="wma:WM2015_1624"/>
<evidence type="ECO:0000256" key="1">
    <source>
        <dbReference type="ARBA" id="ARBA00022723"/>
    </source>
</evidence>
<dbReference type="PANTHER" id="PTHR23422">
    <property type="entry name" value="DIPEPTIDYL PEPTIDASE III-RELATED"/>
    <property type="match status" value="1"/>
</dbReference>
<evidence type="ECO:0000313" key="4">
    <source>
        <dbReference type="Proteomes" id="UP000066624"/>
    </source>
</evidence>
<dbReference type="Gene3D" id="3.30.540.30">
    <property type="match status" value="1"/>
</dbReference>